<accession>A0A4V3RK35</accession>
<dbReference type="EMBL" id="SRYX01000020">
    <property type="protein sequence ID" value="TGY38250.1"/>
    <property type="molecule type" value="Genomic_DNA"/>
</dbReference>
<name>A0A4V3RK35_9BACE</name>
<reference evidence="1 2" key="1">
    <citation type="submission" date="2019-04" db="EMBL/GenBank/DDBJ databases">
        <title>Microbes associate with the intestines of laboratory mice.</title>
        <authorList>
            <person name="Navarre W."/>
            <person name="Wong E."/>
            <person name="Huang K."/>
            <person name="Tropini C."/>
            <person name="Ng K."/>
            <person name="Yu B."/>
        </authorList>
    </citation>
    <scope>NUCLEOTIDE SEQUENCE [LARGE SCALE GENOMIC DNA]</scope>
    <source>
        <strain evidence="1 2">NM63_1-25</strain>
    </source>
</reference>
<proteinExistence type="predicted"/>
<dbReference type="AlphaFoldDB" id="A0A4V3RK35"/>
<protein>
    <submittedName>
        <fullName evidence="1">Uncharacterized protein</fullName>
    </submittedName>
</protein>
<comment type="caution">
    <text evidence="1">The sequence shown here is derived from an EMBL/GenBank/DDBJ whole genome shotgun (WGS) entry which is preliminary data.</text>
</comment>
<evidence type="ECO:0000313" key="2">
    <source>
        <dbReference type="Proteomes" id="UP000309566"/>
    </source>
</evidence>
<evidence type="ECO:0000313" key="1">
    <source>
        <dbReference type="EMBL" id="TGY38250.1"/>
    </source>
</evidence>
<organism evidence="1 2">
    <name type="scientific">Bacteroides caecimuris</name>
    <dbReference type="NCBI Taxonomy" id="1796613"/>
    <lineage>
        <taxon>Bacteria</taxon>
        <taxon>Pseudomonadati</taxon>
        <taxon>Bacteroidota</taxon>
        <taxon>Bacteroidia</taxon>
        <taxon>Bacteroidales</taxon>
        <taxon>Bacteroidaceae</taxon>
        <taxon>Bacteroides</taxon>
    </lineage>
</organism>
<sequence>MKTIQFDFDNVGGITQVYAIPTTSFLRLRQDYINEMQYLEVRQREGIINIPVYADSSFTFNETQSQEDGGELWTVEIAGLIPKRYRLNEKSVRTLERGEWLVLFQDNNGDVVLAGTIEVPLRFSSARTTGTETEVNGNRFTFTGKEAEPSIIVDNKDIAML</sequence>
<dbReference type="Proteomes" id="UP000309566">
    <property type="component" value="Unassembled WGS sequence"/>
</dbReference>
<gene>
    <name evidence="1" type="ORF">E5353_07070</name>
</gene>
<dbReference type="RefSeq" id="WP_135999376.1">
    <property type="nucleotide sequence ID" value="NZ_CAQOQR010000125.1"/>
</dbReference>